<feature type="transmembrane region" description="Helical" evidence="1">
    <location>
        <begin position="142"/>
        <end position="166"/>
    </location>
</feature>
<keyword evidence="1" id="KW-0472">Membrane</keyword>
<dbReference type="GO" id="GO:0005886">
    <property type="term" value="C:plasma membrane"/>
    <property type="evidence" value="ECO:0007669"/>
    <property type="project" value="TreeGrafter"/>
</dbReference>
<organism evidence="3 4">
    <name type="scientific">Kalanchoe fedtschenkoi</name>
    <name type="common">Lavender scallops</name>
    <name type="synonym">South American air plant</name>
    <dbReference type="NCBI Taxonomy" id="63787"/>
    <lineage>
        <taxon>Eukaryota</taxon>
        <taxon>Viridiplantae</taxon>
        <taxon>Streptophyta</taxon>
        <taxon>Embryophyta</taxon>
        <taxon>Tracheophyta</taxon>
        <taxon>Spermatophyta</taxon>
        <taxon>Magnoliopsida</taxon>
        <taxon>eudicotyledons</taxon>
        <taxon>Gunneridae</taxon>
        <taxon>Pentapetalae</taxon>
        <taxon>Saxifragales</taxon>
        <taxon>Crassulaceae</taxon>
        <taxon>Kalanchoe</taxon>
    </lineage>
</organism>
<dbReference type="Proteomes" id="UP000594263">
    <property type="component" value="Unplaced"/>
</dbReference>
<feature type="transmembrane region" description="Helical" evidence="1">
    <location>
        <begin position="494"/>
        <end position="517"/>
    </location>
</feature>
<dbReference type="PANTHER" id="PTHR31414:SF15">
    <property type="entry name" value="PLASMA MEMBRANE FUSION PROTEIN"/>
    <property type="match status" value="1"/>
</dbReference>
<keyword evidence="4" id="KW-1185">Reference proteome</keyword>
<feature type="transmembrane region" description="Helical" evidence="1">
    <location>
        <begin position="282"/>
        <end position="308"/>
    </location>
</feature>
<dbReference type="EnsemblPlants" id="Kaladp0005s0005.1.v1.1">
    <property type="protein sequence ID" value="Kaladp0005s0005.1.v1.1"/>
    <property type="gene ID" value="Kaladp0005s0005.v1.1"/>
</dbReference>
<evidence type="ECO:0000256" key="2">
    <source>
        <dbReference type="SAM" id="SignalP"/>
    </source>
</evidence>
<evidence type="ECO:0000313" key="4">
    <source>
        <dbReference type="Proteomes" id="UP000594263"/>
    </source>
</evidence>
<accession>A0A7N0RA57</accession>
<keyword evidence="1" id="KW-1133">Transmembrane helix</keyword>
<name>A0A7N0RA57_KALFE</name>
<dbReference type="GO" id="GO:0009506">
    <property type="term" value="C:plasmodesma"/>
    <property type="evidence" value="ECO:0007669"/>
    <property type="project" value="TreeGrafter"/>
</dbReference>
<protein>
    <submittedName>
        <fullName evidence="3">Uncharacterized protein</fullName>
    </submittedName>
</protein>
<dbReference type="PANTHER" id="PTHR31414">
    <property type="entry name" value="TRANSMEMBRANE PROTEIN DDB_G0292058"/>
    <property type="match status" value="1"/>
</dbReference>
<feature type="transmembrane region" description="Helical" evidence="1">
    <location>
        <begin position="254"/>
        <end position="275"/>
    </location>
</feature>
<dbReference type="Gramene" id="Kaladp0005s0005.1.v1.1">
    <property type="protein sequence ID" value="Kaladp0005s0005.1.v1.1"/>
    <property type="gene ID" value="Kaladp0005s0005.v1.1"/>
</dbReference>
<reference evidence="3" key="1">
    <citation type="submission" date="2021-01" db="UniProtKB">
        <authorList>
            <consortium name="EnsemblPlants"/>
        </authorList>
    </citation>
    <scope>IDENTIFICATION</scope>
</reference>
<sequence length="546" mass="60300">MVSCSRPPWPTLFSLPLLVCLLVCFCSAAYADPQHFDRGFRFGGEDGGGLPGLPRRAAAEVNVTDLILAESRTTRKDPTDQFRYYTGGWNISSQHYWASVGFTAVPLFVVAGAWFVLFGICLSCICFCYCCCPREPYGYSRVAYALSLIILILFTICAIVGCVVLYTGQGNFHSKTSDTLSYIVSQADATVEKLKNVSDYMAAAKAIRVDSKFLPNDVLSSIDAIQQKINSSATTLGSETHKNSEGIQKVLDTVGLALVIVAAVMLLLTFLGFLFSLFGLRCLVYTLVIIGWFLVAGTFILCGVFLLLHNVVADTCVAMDEWVQYPLAHTALDDILPCVDNVTAQEALLRTKDVTYQLVSVVNLVINISNTDVPPQAGPPLYFNQSGPPLPALCNPFNSDHSNRQCSSGELDFSNATAVWQNYVCKVSASGNCTTPGRITPDTYSQLAAAVNISYALYQYGPFLVDLQDCTFVRQTFTDITREHCPDLRLYSKWVYIGLAMVSAAVMLSLIFWVIYARERRHRVYTKQFDHPFERSSVPWQARDSS</sequence>
<feature type="transmembrane region" description="Helical" evidence="1">
    <location>
        <begin position="107"/>
        <end position="130"/>
    </location>
</feature>
<keyword evidence="1" id="KW-0812">Transmembrane</keyword>
<dbReference type="InterPro" id="IPR040283">
    <property type="entry name" value="DDB_G0292058-like"/>
</dbReference>
<keyword evidence="2" id="KW-0732">Signal</keyword>
<feature type="signal peptide" evidence="2">
    <location>
        <begin position="1"/>
        <end position="31"/>
    </location>
</feature>
<proteinExistence type="predicted"/>
<dbReference type="OMA" id="WKNFECQ"/>
<dbReference type="AlphaFoldDB" id="A0A7N0RA57"/>
<feature type="chain" id="PRO_5029507432" evidence="2">
    <location>
        <begin position="32"/>
        <end position="546"/>
    </location>
</feature>
<evidence type="ECO:0000313" key="3">
    <source>
        <dbReference type="EnsemblPlants" id="Kaladp0005s0005.1.v1.1"/>
    </source>
</evidence>
<evidence type="ECO:0000256" key="1">
    <source>
        <dbReference type="SAM" id="Phobius"/>
    </source>
</evidence>